<feature type="compositionally biased region" description="Basic and acidic residues" evidence="1">
    <location>
        <begin position="73"/>
        <end position="82"/>
    </location>
</feature>
<protein>
    <submittedName>
        <fullName evidence="2">Uncharacterized protein</fullName>
    </submittedName>
</protein>
<organism evidence="2 3">
    <name type="scientific">Deinococcus hopiensis KR-140</name>
    <dbReference type="NCBI Taxonomy" id="695939"/>
    <lineage>
        <taxon>Bacteria</taxon>
        <taxon>Thermotogati</taxon>
        <taxon>Deinococcota</taxon>
        <taxon>Deinococci</taxon>
        <taxon>Deinococcales</taxon>
        <taxon>Deinococcaceae</taxon>
        <taxon>Deinococcus</taxon>
    </lineage>
</organism>
<dbReference type="AlphaFoldDB" id="A0A1W1UUS9"/>
<evidence type="ECO:0000256" key="1">
    <source>
        <dbReference type="SAM" id="MobiDB-lite"/>
    </source>
</evidence>
<proteinExistence type="predicted"/>
<dbReference type="EMBL" id="FWWU01000007">
    <property type="protein sequence ID" value="SMB84749.1"/>
    <property type="molecule type" value="Genomic_DNA"/>
</dbReference>
<gene>
    <name evidence="2" type="ORF">SAMN00790413_05274</name>
</gene>
<evidence type="ECO:0000313" key="2">
    <source>
        <dbReference type="EMBL" id="SMB84749.1"/>
    </source>
</evidence>
<dbReference type="Proteomes" id="UP000192582">
    <property type="component" value="Unassembled WGS sequence"/>
</dbReference>
<feature type="compositionally biased region" description="Basic residues" evidence="1">
    <location>
        <begin position="59"/>
        <end position="72"/>
    </location>
</feature>
<name>A0A1W1UUS9_9DEIO</name>
<feature type="region of interest" description="Disordered" evidence="1">
    <location>
        <begin position="16"/>
        <end position="82"/>
    </location>
</feature>
<feature type="compositionally biased region" description="Basic residues" evidence="1">
    <location>
        <begin position="17"/>
        <end position="29"/>
    </location>
</feature>
<keyword evidence="3" id="KW-1185">Reference proteome</keyword>
<reference evidence="2 3" key="1">
    <citation type="submission" date="2017-04" db="EMBL/GenBank/DDBJ databases">
        <authorList>
            <person name="Afonso C.L."/>
            <person name="Miller P.J."/>
            <person name="Scott M.A."/>
            <person name="Spackman E."/>
            <person name="Goraichik I."/>
            <person name="Dimitrov K.M."/>
            <person name="Suarez D.L."/>
            <person name="Swayne D.E."/>
        </authorList>
    </citation>
    <scope>NUCLEOTIDE SEQUENCE [LARGE SCALE GENOMIC DNA]</scope>
    <source>
        <strain evidence="2 3">KR-140</strain>
    </source>
</reference>
<accession>A0A1W1UUS9</accession>
<sequence length="82" mass="9601">MAALAPEYRKWSAARLIQRRPRPTRHRRSSSLMGATGEDCGQRRAPPNEGHWSVFREKLSRRRSRPHLILPRRPHETAAQRP</sequence>
<evidence type="ECO:0000313" key="3">
    <source>
        <dbReference type="Proteomes" id="UP000192582"/>
    </source>
</evidence>